<feature type="transmembrane region" description="Helical" evidence="19">
    <location>
        <begin position="637"/>
        <end position="660"/>
    </location>
</feature>
<evidence type="ECO:0000256" key="2">
    <source>
        <dbReference type="ARBA" id="ARBA00004141"/>
    </source>
</evidence>
<evidence type="ECO:0000259" key="20">
    <source>
        <dbReference type="Pfam" id="PF00742"/>
    </source>
</evidence>
<feature type="domain" description="Homoserine dehydrogenase catalytic" evidence="20">
    <location>
        <begin position="1208"/>
        <end position="1385"/>
    </location>
</feature>
<evidence type="ECO:0000256" key="18">
    <source>
        <dbReference type="SAM" id="MobiDB-lite"/>
    </source>
</evidence>
<dbReference type="FunFam" id="3.30.360.10:FF:000006">
    <property type="entry name" value="Bifunctional aspartokinase/homoserine dehydrogenase"/>
    <property type="match status" value="1"/>
</dbReference>
<evidence type="ECO:0000256" key="17">
    <source>
        <dbReference type="RuleBase" id="RU004171"/>
    </source>
</evidence>
<keyword evidence="7 16" id="KW-0028">Amino-acid biosynthesis</keyword>
<feature type="transmembrane region" description="Helical" evidence="19">
    <location>
        <begin position="858"/>
        <end position="882"/>
    </location>
</feature>
<evidence type="ECO:0000256" key="15">
    <source>
        <dbReference type="ARBA" id="ARBA00048841"/>
    </source>
</evidence>
<dbReference type="InterPro" id="IPR002528">
    <property type="entry name" value="MATE_fam"/>
</dbReference>
<keyword evidence="12 16" id="KW-0560">Oxidoreductase</keyword>
<dbReference type="GO" id="GO:0004412">
    <property type="term" value="F:homoserine dehydrogenase activity"/>
    <property type="evidence" value="ECO:0007669"/>
    <property type="project" value="UniProtKB-EC"/>
</dbReference>
<dbReference type="FunFam" id="3.40.50.720:FF:000393">
    <property type="entry name" value="Homoserine dehydrogenase"/>
    <property type="match status" value="1"/>
</dbReference>
<feature type="transmembrane region" description="Helical" evidence="19">
    <location>
        <begin position="734"/>
        <end position="760"/>
    </location>
</feature>
<comment type="pathway">
    <text evidence="4 16">Amino-acid biosynthesis; L-methionine biosynthesis via de novo pathway; L-homoserine from L-aspartate: step 3/3.</text>
</comment>
<evidence type="ECO:0000256" key="10">
    <source>
        <dbReference type="ARBA" id="ARBA00022857"/>
    </source>
</evidence>
<dbReference type="Gene3D" id="3.30.360.10">
    <property type="entry name" value="Dihydrodipicolinate Reductase, domain 2"/>
    <property type="match status" value="1"/>
</dbReference>
<evidence type="ECO:0000256" key="5">
    <source>
        <dbReference type="ARBA" id="ARBA00010199"/>
    </source>
</evidence>
<comment type="cofactor">
    <cofactor evidence="1">
        <name>a metal cation</name>
        <dbReference type="ChEBI" id="CHEBI:25213"/>
    </cofactor>
</comment>
<dbReference type="InterPro" id="IPR001342">
    <property type="entry name" value="HDH_cat"/>
</dbReference>
<feature type="compositionally biased region" description="Basic and acidic residues" evidence="18">
    <location>
        <begin position="1"/>
        <end position="11"/>
    </location>
</feature>
<dbReference type="PANTHER" id="PTHR11206">
    <property type="entry name" value="MULTIDRUG RESISTANCE PROTEIN"/>
    <property type="match status" value="1"/>
</dbReference>
<keyword evidence="11 19" id="KW-1133">Transmembrane helix</keyword>
<comment type="subcellular location">
    <subcellularLocation>
        <location evidence="2">Membrane</location>
        <topology evidence="2">Multi-pass membrane protein</topology>
    </subcellularLocation>
</comment>
<evidence type="ECO:0000313" key="21">
    <source>
        <dbReference type="EnsemblPlants" id="LPERR12G01560.1"/>
    </source>
</evidence>
<feature type="region of interest" description="Disordered" evidence="18">
    <location>
        <begin position="1"/>
        <end position="41"/>
    </location>
</feature>
<comment type="catalytic activity">
    <reaction evidence="15">
        <text>L-homoserine + NADP(+) = L-aspartate 4-semialdehyde + NADPH + H(+)</text>
        <dbReference type="Rhea" id="RHEA:15761"/>
        <dbReference type="ChEBI" id="CHEBI:15378"/>
        <dbReference type="ChEBI" id="CHEBI:57476"/>
        <dbReference type="ChEBI" id="CHEBI:57783"/>
        <dbReference type="ChEBI" id="CHEBI:58349"/>
        <dbReference type="ChEBI" id="CHEBI:537519"/>
        <dbReference type="EC" id="1.1.1.3"/>
    </reaction>
    <physiologicalReaction direction="right-to-left" evidence="15">
        <dbReference type="Rhea" id="RHEA:15763"/>
    </physiologicalReaction>
</comment>
<evidence type="ECO:0000256" key="6">
    <source>
        <dbReference type="ARBA" id="ARBA00013213"/>
    </source>
</evidence>
<evidence type="ECO:0000256" key="9">
    <source>
        <dbReference type="ARBA" id="ARBA00022697"/>
    </source>
</evidence>
<dbReference type="GO" id="GO:0042910">
    <property type="term" value="F:xenobiotic transmembrane transporter activity"/>
    <property type="evidence" value="ECO:0007669"/>
    <property type="project" value="InterPro"/>
</dbReference>
<comment type="pathway">
    <text evidence="3 16">Amino-acid biosynthesis; L-threonine biosynthesis; L-threonine from L-aspartate: step 3/5.</text>
</comment>
<evidence type="ECO:0000256" key="8">
    <source>
        <dbReference type="ARBA" id="ARBA00022692"/>
    </source>
</evidence>
<feature type="transmembrane region" description="Helical" evidence="19">
    <location>
        <begin position="961"/>
        <end position="982"/>
    </location>
</feature>
<dbReference type="SUPFAM" id="SSF55347">
    <property type="entry name" value="Glyceraldehyde-3-phosphate dehydrogenase-like, C-terminal domain"/>
    <property type="match status" value="1"/>
</dbReference>
<feature type="transmembrane region" description="Helical" evidence="19">
    <location>
        <begin position="91"/>
        <end position="115"/>
    </location>
</feature>
<evidence type="ECO:0000313" key="22">
    <source>
        <dbReference type="Proteomes" id="UP000032180"/>
    </source>
</evidence>
<dbReference type="InterPro" id="IPR045069">
    <property type="entry name" value="MATE_euk"/>
</dbReference>
<feature type="transmembrane region" description="Helical" evidence="19">
    <location>
        <begin position="825"/>
        <end position="846"/>
    </location>
</feature>
<name>A0A0D9XWF8_9ORYZ</name>
<dbReference type="Gene3D" id="3.40.50.720">
    <property type="entry name" value="NAD(P)-binding Rossmann-like Domain"/>
    <property type="match status" value="1"/>
</dbReference>
<dbReference type="GO" id="GO:0009086">
    <property type="term" value="P:methionine biosynthetic process"/>
    <property type="evidence" value="ECO:0007669"/>
    <property type="project" value="UniProtKB-KW"/>
</dbReference>
<evidence type="ECO:0000256" key="13">
    <source>
        <dbReference type="ARBA" id="ARBA00023136"/>
    </source>
</evidence>
<dbReference type="EC" id="1.1.1.3" evidence="6 16"/>
<feature type="transmembrane region" description="Helical" evidence="19">
    <location>
        <begin position="202"/>
        <end position="221"/>
    </location>
</feature>
<dbReference type="UniPathway" id="UPA00050">
    <property type="reaction ID" value="UER00063"/>
</dbReference>
<feature type="transmembrane region" description="Helical" evidence="19">
    <location>
        <begin position="54"/>
        <end position="79"/>
    </location>
</feature>
<dbReference type="UniPathway" id="UPA00051">
    <property type="reaction ID" value="UER00465"/>
</dbReference>
<dbReference type="GO" id="GO:1990961">
    <property type="term" value="P:xenobiotic detoxification by transmembrane export across the plasma membrane"/>
    <property type="evidence" value="ECO:0007669"/>
    <property type="project" value="InterPro"/>
</dbReference>
<protein>
    <recommendedName>
        <fullName evidence="6 16">Homoserine dehydrogenase</fullName>
        <ecNumber evidence="6 16">1.1.1.3</ecNumber>
    </recommendedName>
</protein>
<evidence type="ECO:0000256" key="11">
    <source>
        <dbReference type="ARBA" id="ARBA00022989"/>
    </source>
</evidence>
<evidence type="ECO:0000256" key="3">
    <source>
        <dbReference type="ARBA" id="ARBA00005056"/>
    </source>
</evidence>
<dbReference type="eggNOG" id="KOG0455">
    <property type="taxonomic scope" value="Eukaryota"/>
</dbReference>
<dbReference type="Gramene" id="LPERR12G01560.1">
    <property type="protein sequence ID" value="LPERR12G01560.1"/>
    <property type="gene ID" value="LPERR12G01560"/>
</dbReference>
<feature type="transmembrane region" description="Helical" evidence="19">
    <location>
        <begin position="311"/>
        <end position="330"/>
    </location>
</feature>
<proteinExistence type="inferred from homology"/>
<feature type="transmembrane region" description="Helical" evidence="19">
    <location>
        <begin position="680"/>
        <end position="697"/>
    </location>
</feature>
<dbReference type="PROSITE" id="PS01042">
    <property type="entry name" value="HOMOSER_DHGENASE"/>
    <property type="match status" value="1"/>
</dbReference>
<feature type="transmembrane region" description="Helical" evidence="19">
    <location>
        <begin position="781"/>
        <end position="805"/>
    </location>
</feature>
<accession>A0A0D9XWF8</accession>
<feature type="transmembrane region" description="Helical" evidence="19">
    <location>
        <begin position="227"/>
        <end position="253"/>
    </location>
</feature>
<feature type="compositionally biased region" description="Basic and acidic residues" evidence="18">
    <location>
        <begin position="509"/>
        <end position="520"/>
    </location>
</feature>
<dbReference type="STRING" id="77586.A0A0D9XWF8"/>
<evidence type="ECO:0000256" key="4">
    <source>
        <dbReference type="ARBA" id="ARBA00005062"/>
    </source>
</evidence>
<evidence type="ECO:0000256" key="1">
    <source>
        <dbReference type="ARBA" id="ARBA00001920"/>
    </source>
</evidence>
<keyword evidence="14 16" id="KW-0486">Methionine biosynthesis</keyword>
<dbReference type="InterPro" id="IPR019811">
    <property type="entry name" value="HDH_CS"/>
</dbReference>
<comment type="similarity">
    <text evidence="17">Belongs to the homoserine dehydrogenase family.</text>
</comment>
<dbReference type="Pfam" id="PF00742">
    <property type="entry name" value="Homoserine_dh"/>
    <property type="match status" value="1"/>
</dbReference>
<evidence type="ECO:0000256" key="19">
    <source>
        <dbReference type="SAM" id="Phobius"/>
    </source>
</evidence>
<dbReference type="GO" id="GO:0016020">
    <property type="term" value="C:membrane"/>
    <property type="evidence" value="ECO:0007669"/>
    <property type="project" value="UniProtKB-SubCell"/>
</dbReference>
<evidence type="ECO:0000256" key="7">
    <source>
        <dbReference type="ARBA" id="ARBA00022605"/>
    </source>
</evidence>
<feature type="transmembrane region" description="Helical" evidence="19">
    <location>
        <begin position="351"/>
        <end position="375"/>
    </location>
</feature>
<evidence type="ECO:0000256" key="16">
    <source>
        <dbReference type="RuleBase" id="RU000579"/>
    </source>
</evidence>
<dbReference type="GO" id="GO:0015297">
    <property type="term" value="F:antiporter activity"/>
    <property type="evidence" value="ECO:0007669"/>
    <property type="project" value="InterPro"/>
</dbReference>
<dbReference type="eggNOG" id="KOG1347">
    <property type="taxonomic scope" value="Eukaryota"/>
</dbReference>
<feature type="transmembrane region" description="Helical" evidence="19">
    <location>
        <begin position="166"/>
        <end position="190"/>
    </location>
</feature>
<feature type="transmembrane region" description="Helical" evidence="19">
    <location>
        <begin position="454"/>
        <end position="475"/>
    </location>
</feature>
<keyword evidence="10 16" id="KW-0521">NADP</keyword>
<feature type="transmembrane region" description="Helical" evidence="19">
    <location>
        <begin position="136"/>
        <end position="160"/>
    </location>
</feature>
<feature type="transmembrane region" description="Helical" evidence="19">
    <location>
        <begin position="595"/>
        <end position="616"/>
    </location>
</feature>
<feature type="region of interest" description="Disordered" evidence="18">
    <location>
        <begin position="507"/>
        <end position="543"/>
    </location>
</feature>
<comment type="similarity">
    <text evidence="5">Belongs to the multi antimicrobial extrusion (MATE) (TC 2.A.66.1) family.</text>
</comment>
<feature type="transmembrane region" description="Helical" evidence="19">
    <location>
        <begin position="931"/>
        <end position="955"/>
    </location>
</feature>
<keyword evidence="8 19" id="KW-0812">Transmembrane</keyword>
<keyword evidence="22" id="KW-1185">Reference proteome</keyword>
<dbReference type="HOGENOM" id="CLU_241676_0_0_1"/>
<dbReference type="Pfam" id="PF01554">
    <property type="entry name" value="MatE"/>
    <property type="match status" value="4"/>
</dbReference>
<feature type="transmembrane region" description="Helical" evidence="19">
    <location>
        <begin position="395"/>
        <end position="417"/>
    </location>
</feature>
<sequence length="1395" mass="150895">MERTPGEDERTAPLLEPKPVDGAGVSSNKQENEDAGEEEVGSLGRRLVEENKKLWVVAAPSICARFATFGVTVISQAFIGHIGPTELAGYAIVSTVLMRLSTGILLGMASALETLCGQSYGAKQYHMLGIYLQRSWIILFCCAVLLTPIYLFTTPLLIALGQDPKISAMAGTISLWYIPVMFSLVWSFTLQMYLQSQSKNMIVTYLAFLNLGLHLFMSWLLTVKFHFGLVGVLSSMVIAYWIPVFGQLAFVFFGGCPLTWTGFSSAALTDLGAIIKLSLSSGVMLCVEMWYNTVLVLLTGYMKNAEIALDALSICLNINGWEMMISIGFLSATGVRVANELGAGSARRAKFAIFNVVASSFLIGFVLFVLFLIFRGSLAYIFTESKAVADAVADLSPLLAFSILLNSVQPVLSGVAIGSGWQSVVAYVNLASYYLIGIPIGATLGYVIGFQVKGIWIGMLLGTLVQTLVLIFITFRTDWEKQVEIAQARWWLACGYKGREKKRCLSTSKMERPVGDDERTAPLLEPKPVATNGAGDSSKQEENAEEIGSLGRRLLEENKKLWVVAAPSICARFASFGVTVISLAFIGHIGPTELAGFAIVSTVLMRFSTGIILGMASALETLCGQSYGAKQYHMLGIYLQSSWIVLLCCAILLTPIYLFTTSLLITLGQDPKVSAMAGTISLWYIPVMFSQVWSFTLQMYLQAQSKNMIVTYLALLNLGLHLFLSWLLTIKFHFGLVGVLSSMVIAYWIPVFGQLAFVFFGGCPLTWTGFSSTALTNLGAIVKLSLCSGVMLCVEIWYNTVLVLLTGYMKNAEIALDALSICLNINGWEMMISIGFLCATGVRVANELGAGSARRAKFAIFNVVTTSFSIGFVLFVLFLIFRGSLAYIFTESKAVADAVADLSPLLAFSILLNSVQPVLSGVAVGSGWQSVVAYVNVTSYYLIGIPIGAILGYVLGFQVKGIWIGMLIGTLVQTLVLLFITLRTDWEKQVEIARERLNQWMCRRGGNDRGPETVKQNSATAPSAAVQMAAPAVRSVLPVVLLGCGGVGRQLLRHIVSCRPLHANQGVAIRVVGAADSSSLLVAEDLHSNGLDDALLSDLCAAKSAGSPLSSLLARGQCQLFSNPEARRKVLDTASVLGKTTGLVLVDCSATYDTVSMLKDAVDCGCCVVLANKKPLTCAYEDFEKLVSNFRRIRFESTVGAGLPVIASVTRTLGYVMSELEDGKRFSEVVKTAKSLGYTEPDPRDDLSGMDVARKALILARLLGQRISMEDINIESLYPNELGPDAMSTKEFLESGLIQLDKSIEERVKAASLKGNVLRYVCKIESTGCQVGLQELPKNSALGRLRGSDNAVEIYSRCYENAPLVIQGAGAGNDTTADGVLADIVDLQDLFLKTA</sequence>
<dbReference type="NCBIfam" id="TIGR00797">
    <property type="entry name" value="matE"/>
    <property type="match status" value="2"/>
</dbReference>
<keyword evidence="9 16" id="KW-0791">Threonine biosynthesis</keyword>
<dbReference type="SUPFAM" id="SSF51735">
    <property type="entry name" value="NAD(P)-binding Rossmann-fold domains"/>
    <property type="match status" value="1"/>
</dbReference>
<feature type="transmembrane region" description="Helical" evidence="19">
    <location>
        <begin position="709"/>
        <end position="728"/>
    </location>
</feature>
<evidence type="ECO:0000256" key="12">
    <source>
        <dbReference type="ARBA" id="ARBA00023002"/>
    </source>
</evidence>
<keyword evidence="13 19" id="KW-0472">Membrane</keyword>
<feature type="transmembrane region" description="Helical" evidence="19">
    <location>
        <begin position="561"/>
        <end position="589"/>
    </location>
</feature>
<reference evidence="21 22" key="1">
    <citation type="submission" date="2012-08" db="EMBL/GenBank/DDBJ databases">
        <title>Oryza genome evolution.</title>
        <authorList>
            <person name="Wing R.A."/>
        </authorList>
    </citation>
    <scope>NUCLEOTIDE SEQUENCE</scope>
</reference>
<feature type="transmembrane region" description="Helical" evidence="19">
    <location>
        <begin position="424"/>
        <end position="448"/>
    </location>
</feature>
<evidence type="ECO:0000256" key="14">
    <source>
        <dbReference type="ARBA" id="ARBA00023167"/>
    </source>
</evidence>
<dbReference type="GO" id="GO:0009088">
    <property type="term" value="P:threonine biosynthetic process"/>
    <property type="evidence" value="ECO:0007669"/>
    <property type="project" value="UniProtKB-UniPathway"/>
</dbReference>
<feature type="transmembrane region" description="Helical" evidence="19">
    <location>
        <begin position="273"/>
        <end position="291"/>
    </location>
</feature>
<dbReference type="InterPro" id="IPR036291">
    <property type="entry name" value="NAD(P)-bd_dom_sf"/>
</dbReference>
<organism evidence="21 22">
    <name type="scientific">Leersia perrieri</name>
    <dbReference type="NCBI Taxonomy" id="77586"/>
    <lineage>
        <taxon>Eukaryota</taxon>
        <taxon>Viridiplantae</taxon>
        <taxon>Streptophyta</taxon>
        <taxon>Embryophyta</taxon>
        <taxon>Tracheophyta</taxon>
        <taxon>Spermatophyta</taxon>
        <taxon>Magnoliopsida</taxon>
        <taxon>Liliopsida</taxon>
        <taxon>Poales</taxon>
        <taxon>Poaceae</taxon>
        <taxon>BOP clade</taxon>
        <taxon>Oryzoideae</taxon>
        <taxon>Oryzeae</taxon>
        <taxon>Oryzinae</taxon>
        <taxon>Leersia</taxon>
    </lineage>
</organism>
<reference evidence="21" key="3">
    <citation type="submission" date="2015-04" db="UniProtKB">
        <authorList>
            <consortium name="EnsemblPlants"/>
        </authorList>
    </citation>
    <scope>IDENTIFICATION</scope>
</reference>
<dbReference type="Proteomes" id="UP000032180">
    <property type="component" value="Chromosome 12"/>
</dbReference>
<reference evidence="22" key="2">
    <citation type="submission" date="2013-12" db="EMBL/GenBank/DDBJ databases">
        <authorList>
            <person name="Yu Y."/>
            <person name="Lee S."/>
            <person name="de Baynast K."/>
            <person name="Wissotski M."/>
            <person name="Liu L."/>
            <person name="Talag J."/>
            <person name="Goicoechea J."/>
            <person name="Angelova A."/>
            <person name="Jetty R."/>
            <person name="Kudrna D."/>
            <person name="Golser W."/>
            <person name="Rivera L."/>
            <person name="Zhang J."/>
            <person name="Wing R."/>
        </authorList>
    </citation>
    <scope>NUCLEOTIDE SEQUENCE</scope>
</reference>
<dbReference type="EnsemblPlants" id="LPERR12G01560.1">
    <property type="protein sequence ID" value="LPERR12G01560.1"/>
    <property type="gene ID" value="LPERR12G01560"/>
</dbReference>
<dbReference type="CDD" id="cd13132">
    <property type="entry name" value="MATE_eukaryotic"/>
    <property type="match status" value="2"/>
</dbReference>